<dbReference type="AlphaFoldDB" id="A0A098C3G3"/>
<reference evidence="2 3" key="1">
    <citation type="submission" date="2014-08" db="EMBL/GenBank/DDBJ databases">
        <authorList>
            <person name="Wibberg D."/>
        </authorList>
    </citation>
    <scope>NUCLEOTIDE SEQUENCE [LARGE SCALE GENOMIC DNA]</scope>
    <source>
        <strain evidence="3">ING2-E5B</strain>
    </source>
</reference>
<dbReference type="STRING" id="1562970.ING2E5B_2248"/>
<dbReference type="EMBL" id="LN515532">
    <property type="protein sequence ID" value="CEA16976.1"/>
    <property type="molecule type" value="Genomic_DNA"/>
</dbReference>
<gene>
    <name evidence="2" type="ORF">ING2E5B_2248</name>
</gene>
<dbReference type="Proteomes" id="UP000032417">
    <property type="component" value="Chromosome 1"/>
</dbReference>
<sequence>MKTSIDISYYPLNEEYKAPIKKFIKALEENENITVKSNRMSTQVFGQFDEVMEAVTKCIKNAFELPNSIFVLKIINMDRE</sequence>
<evidence type="ECO:0000313" key="3">
    <source>
        <dbReference type="Proteomes" id="UP000032417"/>
    </source>
</evidence>
<accession>A0A098C3G3</accession>
<dbReference type="Pfam" id="PF01910">
    <property type="entry name" value="Thiamine_BP"/>
    <property type="match status" value="1"/>
</dbReference>
<dbReference type="InterPro" id="IPR002767">
    <property type="entry name" value="Thiamine_BP"/>
</dbReference>
<dbReference type="InterPro" id="IPR029756">
    <property type="entry name" value="MTH1187/YkoF-like"/>
</dbReference>
<evidence type="ECO:0000259" key="1">
    <source>
        <dbReference type="Pfam" id="PF01910"/>
    </source>
</evidence>
<keyword evidence="3" id="KW-1185">Reference proteome</keyword>
<evidence type="ECO:0000313" key="2">
    <source>
        <dbReference type="EMBL" id="CEA16976.1"/>
    </source>
</evidence>
<dbReference type="KEGG" id="pbt:ING2E5B_2248"/>
<dbReference type="HOGENOM" id="CLU_191614_0_0_10"/>
<organism evidence="2 3">
    <name type="scientific">Fermentimonas caenicola</name>
    <dbReference type="NCBI Taxonomy" id="1562970"/>
    <lineage>
        <taxon>Bacteria</taxon>
        <taxon>Pseudomonadati</taxon>
        <taxon>Bacteroidota</taxon>
        <taxon>Bacteroidia</taxon>
        <taxon>Bacteroidales</taxon>
        <taxon>Dysgonomonadaceae</taxon>
        <taxon>Fermentimonas</taxon>
    </lineage>
</organism>
<dbReference type="Gene3D" id="3.30.70.930">
    <property type="match status" value="1"/>
</dbReference>
<protein>
    <recommendedName>
        <fullName evidence="1">Thiamine-binding protein domain-containing protein</fullName>
    </recommendedName>
</protein>
<name>A0A098C3G3_9BACT</name>
<dbReference type="SUPFAM" id="SSF89957">
    <property type="entry name" value="MTH1187/YkoF-like"/>
    <property type="match status" value="1"/>
</dbReference>
<dbReference type="OrthoDB" id="164222at2"/>
<feature type="domain" description="Thiamine-binding protein" evidence="1">
    <location>
        <begin position="6"/>
        <end position="74"/>
    </location>
</feature>
<proteinExistence type="predicted"/>